<keyword evidence="3 5" id="KW-1133">Transmembrane helix</keyword>
<evidence type="ECO:0000256" key="5">
    <source>
        <dbReference type="SAM" id="Phobius"/>
    </source>
</evidence>
<evidence type="ECO:0000256" key="3">
    <source>
        <dbReference type="ARBA" id="ARBA00022989"/>
    </source>
</evidence>
<keyword evidence="4 5" id="KW-0472">Membrane</keyword>
<protein>
    <submittedName>
        <fullName evidence="6">MAPEG family protein</fullName>
    </submittedName>
</protein>
<feature type="transmembrane region" description="Helical" evidence="5">
    <location>
        <begin position="6"/>
        <end position="25"/>
    </location>
</feature>
<evidence type="ECO:0000313" key="7">
    <source>
        <dbReference type="Proteomes" id="UP001199044"/>
    </source>
</evidence>
<proteinExistence type="predicted"/>
<dbReference type="InterPro" id="IPR023352">
    <property type="entry name" value="MAPEG-like_dom_sf"/>
</dbReference>
<dbReference type="Gene3D" id="1.20.120.550">
    <property type="entry name" value="Membrane associated eicosanoid/glutathione metabolism-like domain"/>
    <property type="match status" value="1"/>
</dbReference>
<dbReference type="EMBL" id="JAIWIU010000333">
    <property type="protein sequence ID" value="MCA2019213.1"/>
    <property type="molecule type" value="Genomic_DNA"/>
</dbReference>
<reference evidence="7" key="1">
    <citation type="submission" date="2023-07" db="EMBL/GenBank/DDBJ databases">
        <title>Molecular identification of indigenous halophilic bacteria isolated from red sea cost, biodegradation of synthetic dyes and assessment of degraded metabolite toxicity.</title>
        <authorList>
            <person name="Chaieb K."/>
            <person name="Altayb H.N."/>
        </authorList>
    </citation>
    <scope>NUCLEOTIDE SEQUENCE [LARGE SCALE GENOMIC DNA]</scope>
    <source>
        <strain evidence="7">K20</strain>
    </source>
</reference>
<dbReference type="InterPro" id="IPR001129">
    <property type="entry name" value="Membr-assoc_MAPEG"/>
</dbReference>
<sequence length="141" mass="15907">MVVHSAAFLWAFWALIAIYFVQWLVASTVKARQPGAIPGKLPDQLSHDSFVFRTHRTYMNSLENAPLILGAVALAWLSESFEFWLALWLWVYVAARVGHMLCYYAIATEKNPSPRSYFFIIGVVANLALFILATIQLVDGL</sequence>
<keyword evidence="7" id="KW-1185">Reference proteome</keyword>
<accession>A0ABS7YV32</accession>
<gene>
    <name evidence="6" type="ORF">LDJ79_24175</name>
</gene>
<evidence type="ECO:0000256" key="4">
    <source>
        <dbReference type="ARBA" id="ARBA00023136"/>
    </source>
</evidence>
<comment type="subcellular location">
    <subcellularLocation>
        <location evidence="1">Membrane</location>
    </subcellularLocation>
</comment>
<dbReference type="Proteomes" id="UP001199044">
    <property type="component" value="Unassembled WGS sequence"/>
</dbReference>
<feature type="transmembrane region" description="Helical" evidence="5">
    <location>
        <begin position="118"/>
        <end position="138"/>
    </location>
</feature>
<feature type="transmembrane region" description="Helical" evidence="5">
    <location>
        <begin position="83"/>
        <end position="106"/>
    </location>
</feature>
<dbReference type="RefSeq" id="WP_225252417.1">
    <property type="nucleotide sequence ID" value="NZ_JAIWIU010000333.1"/>
</dbReference>
<name>A0ABS7YV32_9VIBR</name>
<dbReference type="Pfam" id="PF01124">
    <property type="entry name" value="MAPEG"/>
    <property type="match status" value="1"/>
</dbReference>
<comment type="caution">
    <text evidence="6">The sequence shown here is derived from an EMBL/GenBank/DDBJ whole genome shotgun (WGS) entry which is preliminary data.</text>
</comment>
<dbReference type="SUPFAM" id="SSF161084">
    <property type="entry name" value="MAPEG domain-like"/>
    <property type="match status" value="1"/>
</dbReference>
<organism evidence="6 7">
    <name type="scientific">Vibrio tritonius</name>
    <dbReference type="NCBI Taxonomy" id="1435069"/>
    <lineage>
        <taxon>Bacteria</taxon>
        <taxon>Pseudomonadati</taxon>
        <taxon>Pseudomonadota</taxon>
        <taxon>Gammaproteobacteria</taxon>
        <taxon>Vibrionales</taxon>
        <taxon>Vibrionaceae</taxon>
        <taxon>Vibrio</taxon>
    </lineage>
</organism>
<evidence type="ECO:0000256" key="1">
    <source>
        <dbReference type="ARBA" id="ARBA00004370"/>
    </source>
</evidence>
<evidence type="ECO:0000313" key="6">
    <source>
        <dbReference type="EMBL" id="MCA2019213.1"/>
    </source>
</evidence>
<evidence type="ECO:0000256" key="2">
    <source>
        <dbReference type="ARBA" id="ARBA00022692"/>
    </source>
</evidence>
<keyword evidence="2 5" id="KW-0812">Transmembrane</keyword>